<protein>
    <submittedName>
        <fullName evidence="2">AAA family ATPase</fullName>
    </submittedName>
</protein>
<proteinExistence type="predicted"/>
<dbReference type="PANTHER" id="PTHR13696">
    <property type="entry name" value="P-LOOP CONTAINING NUCLEOSIDE TRIPHOSPHATE HYDROLASE"/>
    <property type="match status" value="1"/>
</dbReference>
<feature type="domain" description="CobQ/CobB/MinD/ParA nucleotide binding" evidence="1">
    <location>
        <begin position="4"/>
        <end position="178"/>
    </location>
</feature>
<dbReference type="Gene3D" id="3.40.50.300">
    <property type="entry name" value="P-loop containing nucleotide triphosphate hydrolases"/>
    <property type="match status" value="1"/>
</dbReference>
<dbReference type="AlphaFoldDB" id="A0A951U6B0"/>
<comment type="caution">
    <text evidence="2">The sequence shown here is derived from an EMBL/GenBank/DDBJ whole genome shotgun (WGS) entry which is preliminary data.</text>
</comment>
<evidence type="ECO:0000313" key="3">
    <source>
        <dbReference type="Proteomes" id="UP000707356"/>
    </source>
</evidence>
<evidence type="ECO:0000313" key="2">
    <source>
        <dbReference type="EMBL" id="MBW4466367.1"/>
    </source>
</evidence>
<dbReference type="EMBL" id="JAHHHV010000067">
    <property type="protein sequence ID" value="MBW4466367.1"/>
    <property type="molecule type" value="Genomic_DNA"/>
</dbReference>
<dbReference type="InterPro" id="IPR002586">
    <property type="entry name" value="CobQ/CobB/MinD/ParA_Nub-bd_dom"/>
</dbReference>
<dbReference type="Pfam" id="PF01656">
    <property type="entry name" value="CbiA"/>
    <property type="match status" value="1"/>
</dbReference>
<organism evidence="2 3">
    <name type="scientific">Pegethrix bostrychoides GSE-TBD4-15B</name>
    <dbReference type="NCBI Taxonomy" id="2839662"/>
    <lineage>
        <taxon>Bacteria</taxon>
        <taxon>Bacillati</taxon>
        <taxon>Cyanobacteriota</taxon>
        <taxon>Cyanophyceae</taxon>
        <taxon>Oculatellales</taxon>
        <taxon>Oculatellaceae</taxon>
        <taxon>Pegethrix</taxon>
    </lineage>
</organism>
<dbReference type="InterPro" id="IPR027417">
    <property type="entry name" value="P-loop_NTPase"/>
</dbReference>
<dbReference type="Proteomes" id="UP000707356">
    <property type="component" value="Unassembled WGS sequence"/>
</dbReference>
<accession>A0A951U6B0</accession>
<dbReference type="PANTHER" id="PTHR13696:SF96">
    <property type="entry name" value="COBQ_COBB_MIND_PARA NUCLEOTIDE BINDING DOMAIN-CONTAINING PROTEIN"/>
    <property type="match status" value="1"/>
</dbReference>
<name>A0A951U6B0_9CYAN</name>
<dbReference type="PIRSF" id="PIRSF009320">
    <property type="entry name" value="Nuc_binding_HP_1000"/>
    <property type="match status" value="1"/>
</dbReference>
<sequence length="211" mass="22742">MSVIALINQKGGCAKSTTAVHLAYWLYRKRHSVVLVDADAQRSSSIWLESLEDPVPYAVAQTSGQLMAEIPKLLEQYDQLIIDGPAGLSEATKAIVLRSDLAVIPCQPTGVDLRSAADAIQLIQQAQAIRNGAPKAAVFLSRAVKGTRLKDEAIAQLQSLKLPILKTVIHQRQAVADTFGQAATVWDLLGKASGEAADEFEQLFQEIVALT</sequence>
<reference evidence="2" key="2">
    <citation type="journal article" date="2022" name="Microbiol. Resour. Announc.">
        <title>Metagenome Sequencing to Explore Phylogenomics of Terrestrial Cyanobacteria.</title>
        <authorList>
            <person name="Ward R.D."/>
            <person name="Stajich J.E."/>
            <person name="Johansen J.R."/>
            <person name="Huntemann M."/>
            <person name="Clum A."/>
            <person name="Foster B."/>
            <person name="Foster B."/>
            <person name="Roux S."/>
            <person name="Palaniappan K."/>
            <person name="Varghese N."/>
            <person name="Mukherjee S."/>
            <person name="Reddy T.B.K."/>
            <person name="Daum C."/>
            <person name="Copeland A."/>
            <person name="Chen I.A."/>
            <person name="Ivanova N.N."/>
            <person name="Kyrpides N.C."/>
            <person name="Shapiro N."/>
            <person name="Eloe-Fadrosh E.A."/>
            <person name="Pietrasiak N."/>
        </authorList>
    </citation>
    <scope>NUCLEOTIDE SEQUENCE</scope>
    <source>
        <strain evidence="2">GSE-TBD4-15B</strain>
    </source>
</reference>
<dbReference type="InterPro" id="IPR050678">
    <property type="entry name" value="DNA_Partitioning_ATPase"/>
</dbReference>
<evidence type="ECO:0000259" key="1">
    <source>
        <dbReference type="Pfam" id="PF01656"/>
    </source>
</evidence>
<dbReference type="SUPFAM" id="SSF52540">
    <property type="entry name" value="P-loop containing nucleoside triphosphate hydrolases"/>
    <property type="match status" value="1"/>
</dbReference>
<reference evidence="2" key="1">
    <citation type="submission" date="2021-05" db="EMBL/GenBank/DDBJ databases">
        <authorList>
            <person name="Pietrasiak N."/>
            <person name="Ward R."/>
            <person name="Stajich J.E."/>
            <person name="Kurbessoian T."/>
        </authorList>
    </citation>
    <scope>NUCLEOTIDE SEQUENCE</scope>
    <source>
        <strain evidence="2">GSE-TBD4-15B</strain>
    </source>
</reference>
<gene>
    <name evidence="2" type="ORF">KME07_13160</name>
</gene>
<dbReference type="CDD" id="cd02042">
    <property type="entry name" value="ParAB_family"/>
    <property type="match status" value="1"/>
</dbReference>